<evidence type="ECO:0000313" key="2">
    <source>
        <dbReference type="EMBL" id="HDX32654.1"/>
    </source>
</evidence>
<accession>A0A7C1FJZ0</accession>
<dbReference type="PANTHER" id="PTHR36503:SF1">
    <property type="entry name" value="BLR2520 PROTEIN"/>
    <property type="match status" value="1"/>
</dbReference>
<comment type="caution">
    <text evidence="2">The sequence shown here is derived from an EMBL/GenBank/DDBJ whole genome shotgun (WGS) entry which is preliminary data.</text>
</comment>
<name>A0A7C1FJZ0_9CHLR</name>
<dbReference type="PANTHER" id="PTHR36503">
    <property type="entry name" value="BLR2520 PROTEIN"/>
    <property type="match status" value="1"/>
</dbReference>
<dbReference type="InterPro" id="IPR037523">
    <property type="entry name" value="VOC_core"/>
</dbReference>
<reference evidence="2" key="1">
    <citation type="journal article" date="2020" name="mSystems">
        <title>Genome- and Community-Level Interaction Insights into Carbon Utilization and Element Cycling Functions of Hydrothermarchaeota in Hydrothermal Sediment.</title>
        <authorList>
            <person name="Zhou Z."/>
            <person name="Liu Y."/>
            <person name="Xu W."/>
            <person name="Pan J."/>
            <person name="Luo Z.H."/>
            <person name="Li M."/>
        </authorList>
    </citation>
    <scope>NUCLEOTIDE SEQUENCE [LARGE SCALE GENOMIC DNA]</scope>
    <source>
        <strain evidence="2">SpSt-289</strain>
    </source>
</reference>
<dbReference type="AlphaFoldDB" id="A0A7C1FJZ0"/>
<dbReference type="Pfam" id="PF00903">
    <property type="entry name" value="Glyoxalase"/>
    <property type="match status" value="1"/>
</dbReference>
<dbReference type="InterPro" id="IPR029068">
    <property type="entry name" value="Glyas_Bleomycin-R_OHBP_Dase"/>
</dbReference>
<feature type="domain" description="VOC" evidence="1">
    <location>
        <begin position="22"/>
        <end position="144"/>
    </location>
</feature>
<dbReference type="EMBL" id="DSMG01000148">
    <property type="protein sequence ID" value="HDX32654.1"/>
    <property type="molecule type" value="Genomic_DNA"/>
</dbReference>
<protein>
    <submittedName>
        <fullName evidence="2">Glyoxalase</fullName>
    </submittedName>
</protein>
<dbReference type="InterPro" id="IPR004360">
    <property type="entry name" value="Glyas_Fos-R_dOase_dom"/>
</dbReference>
<organism evidence="2">
    <name type="scientific">Caldilinea aerophila</name>
    <dbReference type="NCBI Taxonomy" id="133453"/>
    <lineage>
        <taxon>Bacteria</taxon>
        <taxon>Bacillati</taxon>
        <taxon>Chloroflexota</taxon>
        <taxon>Caldilineae</taxon>
        <taxon>Caldilineales</taxon>
        <taxon>Caldilineaceae</taxon>
        <taxon>Caldilinea</taxon>
    </lineage>
</organism>
<gene>
    <name evidence="2" type="ORF">ENQ20_14380</name>
</gene>
<dbReference type="PROSITE" id="PS51819">
    <property type="entry name" value="VOC"/>
    <property type="match status" value="1"/>
</dbReference>
<evidence type="ECO:0000259" key="1">
    <source>
        <dbReference type="PROSITE" id="PS51819"/>
    </source>
</evidence>
<sequence length="162" mass="18050">MGKKLRQGDPWMPGYRYAALMPPFALNLLVRDVERSVRFYQEVLLAEVHYYDVDFAALRVGPAEIMLHADHTHEEHPWHPDLIAGSPRGIGLQVRILGMDPDAVEQRARAYGAAVAAPATDKGHGWRETYVRDPDGYEWAVGVLIPPAKGPLRPTLSEKASS</sequence>
<dbReference type="SUPFAM" id="SSF54593">
    <property type="entry name" value="Glyoxalase/Bleomycin resistance protein/Dihydroxybiphenyl dioxygenase"/>
    <property type="match status" value="1"/>
</dbReference>
<proteinExistence type="predicted"/>
<dbReference type="Gene3D" id="3.10.180.10">
    <property type="entry name" value="2,3-Dihydroxybiphenyl 1,2-Dioxygenase, domain 1"/>
    <property type="match status" value="1"/>
</dbReference>